<dbReference type="RefSeq" id="XP_014674794.1">
    <property type="nucleotide sequence ID" value="XM_014819308.1"/>
</dbReference>
<accession>A0ABM1ERH3</accession>
<evidence type="ECO:0000313" key="3">
    <source>
        <dbReference type="RefSeq" id="XP_014674794.1"/>
    </source>
</evidence>
<dbReference type="Gene3D" id="3.90.1200.10">
    <property type="match status" value="1"/>
</dbReference>
<evidence type="ECO:0000259" key="1">
    <source>
        <dbReference type="Pfam" id="PF01636"/>
    </source>
</evidence>
<protein>
    <submittedName>
        <fullName evidence="3">Methylthioribose kinase-like</fullName>
    </submittedName>
</protein>
<feature type="domain" description="Aminoglycoside phosphotransferase" evidence="1">
    <location>
        <begin position="33"/>
        <end position="138"/>
    </location>
</feature>
<dbReference type="SUPFAM" id="SSF56112">
    <property type="entry name" value="Protein kinase-like (PK-like)"/>
    <property type="match status" value="1"/>
</dbReference>
<dbReference type="Pfam" id="PF01636">
    <property type="entry name" value="APH"/>
    <property type="match status" value="1"/>
</dbReference>
<evidence type="ECO:0000313" key="2">
    <source>
        <dbReference type="Proteomes" id="UP000695022"/>
    </source>
</evidence>
<dbReference type="Proteomes" id="UP000695022">
    <property type="component" value="Unplaced"/>
</dbReference>
<sequence>MSREIVARFVPAIDEDLTSYRAVSEALSSAECSVEALPSIARTLAALHSKTRHPGDELKRDDRKRELAARVFATEPGARASNTDELSSAFKACDETVTHGNFSDDSVLVDGSGDVKVVDWSHSCTGPRSFDVGCFVASLFLLYYRHEAANERQAMYSLVDGCKHFVQTYVESLPQEWRPADGSQFYSDVAGYAGVWLAYR</sequence>
<reference evidence="3" key="1">
    <citation type="submission" date="2025-08" db="UniProtKB">
        <authorList>
            <consortium name="RefSeq"/>
        </authorList>
    </citation>
    <scope>IDENTIFICATION</scope>
</reference>
<dbReference type="GeneID" id="106814925"/>
<dbReference type="InterPro" id="IPR011009">
    <property type="entry name" value="Kinase-like_dom_sf"/>
</dbReference>
<proteinExistence type="predicted"/>
<gene>
    <name evidence="3" type="primary">LOC106814925</name>
</gene>
<name>A0ABM1ERH3_PRICU</name>
<dbReference type="InterPro" id="IPR002575">
    <property type="entry name" value="Aminoglycoside_PTrfase"/>
</dbReference>
<keyword evidence="2" id="KW-1185">Reference proteome</keyword>
<organism evidence="2 3">
    <name type="scientific">Priapulus caudatus</name>
    <name type="common">Priapulid worm</name>
    <dbReference type="NCBI Taxonomy" id="37621"/>
    <lineage>
        <taxon>Eukaryota</taxon>
        <taxon>Metazoa</taxon>
        <taxon>Ecdysozoa</taxon>
        <taxon>Scalidophora</taxon>
        <taxon>Priapulida</taxon>
        <taxon>Priapulimorpha</taxon>
        <taxon>Priapulimorphida</taxon>
        <taxon>Priapulidae</taxon>
        <taxon>Priapulus</taxon>
    </lineage>
</organism>